<dbReference type="SUPFAM" id="SSF46894">
    <property type="entry name" value="C-terminal effector domain of the bipartite response regulators"/>
    <property type="match status" value="1"/>
</dbReference>
<dbReference type="SMART" id="SM00421">
    <property type="entry name" value="HTH_LUXR"/>
    <property type="match status" value="1"/>
</dbReference>
<dbReference type="SUPFAM" id="SSF52172">
    <property type="entry name" value="CheY-like"/>
    <property type="match status" value="1"/>
</dbReference>
<keyword evidence="7" id="KW-1185">Reference proteome</keyword>
<dbReference type="CDD" id="cd17535">
    <property type="entry name" value="REC_NarL-like"/>
    <property type="match status" value="1"/>
</dbReference>
<dbReference type="InterPro" id="IPR001789">
    <property type="entry name" value="Sig_transdc_resp-reg_receiver"/>
</dbReference>
<dbReference type="Proteomes" id="UP001207918">
    <property type="component" value="Unassembled WGS sequence"/>
</dbReference>
<dbReference type="InterPro" id="IPR039420">
    <property type="entry name" value="WalR-like"/>
</dbReference>
<proteinExistence type="predicted"/>
<accession>A0ABT3PR82</accession>
<keyword evidence="1 3" id="KW-0597">Phosphoprotein</keyword>
<keyword evidence="2" id="KW-0238">DNA-binding</keyword>
<comment type="caution">
    <text evidence="6">The sequence shown here is derived from an EMBL/GenBank/DDBJ whole genome shotgun (WGS) entry which is preliminary data.</text>
</comment>
<dbReference type="RefSeq" id="WP_265767150.1">
    <property type="nucleotide sequence ID" value="NZ_JAGGJA010000012.1"/>
</dbReference>
<dbReference type="InterPro" id="IPR058245">
    <property type="entry name" value="NreC/VraR/RcsB-like_REC"/>
</dbReference>
<feature type="domain" description="HTH luxR-type" evidence="4">
    <location>
        <begin position="145"/>
        <end position="210"/>
    </location>
</feature>
<dbReference type="SMART" id="SM00448">
    <property type="entry name" value="REC"/>
    <property type="match status" value="1"/>
</dbReference>
<protein>
    <submittedName>
        <fullName evidence="6">Response regulator transcription factor</fullName>
    </submittedName>
</protein>
<feature type="modified residue" description="4-aspartylphosphate" evidence="3">
    <location>
        <position position="56"/>
    </location>
</feature>
<evidence type="ECO:0000313" key="6">
    <source>
        <dbReference type="EMBL" id="MCW9708365.1"/>
    </source>
</evidence>
<dbReference type="Pfam" id="PF00196">
    <property type="entry name" value="GerE"/>
    <property type="match status" value="1"/>
</dbReference>
<evidence type="ECO:0000256" key="1">
    <source>
        <dbReference type="ARBA" id="ARBA00022553"/>
    </source>
</evidence>
<organism evidence="6 7">
    <name type="scientific">Fodinibius salsisoli</name>
    <dbReference type="NCBI Taxonomy" id="2820877"/>
    <lineage>
        <taxon>Bacteria</taxon>
        <taxon>Pseudomonadati</taxon>
        <taxon>Balneolota</taxon>
        <taxon>Balneolia</taxon>
        <taxon>Balneolales</taxon>
        <taxon>Balneolaceae</taxon>
        <taxon>Fodinibius</taxon>
    </lineage>
</organism>
<dbReference type="PROSITE" id="PS50110">
    <property type="entry name" value="RESPONSE_REGULATORY"/>
    <property type="match status" value="1"/>
</dbReference>
<evidence type="ECO:0000256" key="2">
    <source>
        <dbReference type="ARBA" id="ARBA00023125"/>
    </source>
</evidence>
<feature type="domain" description="Response regulatory" evidence="5">
    <location>
        <begin position="4"/>
        <end position="121"/>
    </location>
</feature>
<evidence type="ECO:0000259" key="4">
    <source>
        <dbReference type="PROSITE" id="PS50043"/>
    </source>
</evidence>
<gene>
    <name evidence="6" type="ORF">J6I44_15975</name>
</gene>
<sequence length="211" mass="23561">MASVAGIVEDNKKIRDLIQRYLDMQDDLSCPVAVDSVEEMIDYLEEHPAPDVILMDIQLPGMSGIKGIGLIKEKYPDIEIIMLTVYHDSHKIFKALRAGASGYLLKHTSLPEIKESILKLLDGGAPMSPQIARKVITHFQDDSAKKNAESDLTPREHDIVNGLVDGLSYKMIADRYDISIDTVRAHIRNIYKKLHVNSKAEVIAKSLKGEI</sequence>
<dbReference type="PANTHER" id="PTHR43214">
    <property type="entry name" value="TWO-COMPONENT RESPONSE REGULATOR"/>
    <property type="match status" value="1"/>
</dbReference>
<dbReference type="PRINTS" id="PR00038">
    <property type="entry name" value="HTHLUXR"/>
</dbReference>
<evidence type="ECO:0000259" key="5">
    <source>
        <dbReference type="PROSITE" id="PS50110"/>
    </source>
</evidence>
<dbReference type="EMBL" id="JAGGJA010000012">
    <property type="protein sequence ID" value="MCW9708365.1"/>
    <property type="molecule type" value="Genomic_DNA"/>
</dbReference>
<dbReference type="InterPro" id="IPR000792">
    <property type="entry name" value="Tscrpt_reg_LuxR_C"/>
</dbReference>
<dbReference type="InterPro" id="IPR011006">
    <property type="entry name" value="CheY-like_superfamily"/>
</dbReference>
<dbReference type="Gene3D" id="3.40.50.2300">
    <property type="match status" value="1"/>
</dbReference>
<reference evidence="6 7" key="1">
    <citation type="submission" date="2021-03" db="EMBL/GenBank/DDBJ databases">
        <title>Aliifodinibius sp. nov., a new bacterium isolated from saline soil.</title>
        <authorList>
            <person name="Galisteo C."/>
            <person name="De La Haba R."/>
            <person name="Sanchez-Porro C."/>
            <person name="Ventosa A."/>
        </authorList>
    </citation>
    <scope>NUCLEOTIDE SEQUENCE [LARGE SCALE GENOMIC DNA]</scope>
    <source>
        <strain evidence="6 7">1BSP15-2V2</strain>
    </source>
</reference>
<dbReference type="PROSITE" id="PS00622">
    <property type="entry name" value="HTH_LUXR_1"/>
    <property type="match status" value="1"/>
</dbReference>
<evidence type="ECO:0000313" key="7">
    <source>
        <dbReference type="Proteomes" id="UP001207918"/>
    </source>
</evidence>
<dbReference type="Pfam" id="PF00072">
    <property type="entry name" value="Response_reg"/>
    <property type="match status" value="1"/>
</dbReference>
<evidence type="ECO:0000256" key="3">
    <source>
        <dbReference type="PROSITE-ProRule" id="PRU00169"/>
    </source>
</evidence>
<dbReference type="CDD" id="cd06170">
    <property type="entry name" value="LuxR_C_like"/>
    <property type="match status" value="1"/>
</dbReference>
<dbReference type="PROSITE" id="PS50043">
    <property type="entry name" value="HTH_LUXR_2"/>
    <property type="match status" value="1"/>
</dbReference>
<name>A0ABT3PR82_9BACT</name>
<dbReference type="InterPro" id="IPR016032">
    <property type="entry name" value="Sig_transdc_resp-reg_C-effctor"/>
</dbReference>